<organism evidence="1 2">
    <name type="scientific">Colletotrichum godetiae</name>
    <dbReference type="NCBI Taxonomy" id="1209918"/>
    <lineage>
        <taxon>Eukaryota</taxon>
        <taxon>Fungi</taxon>
        <taxon>Dikarya</taxon>
        <taxon>Ascomycota</taxon>
        <taxon>Pezizomycotina</taxon>
        <taxon>Sordariomycetes</taxon>
        <taxon>Hypocreomycetidae</taxon>
        <taxon>Glomerellales</taxon>
        <taxon>Glomerellaceae</taxon>
        <taxon>Colletotrichum</taxon>
        <taxon>Colletotrichum acutatum species complex</taxon>
    </lineage>
</organism>
<evidence type="ECO:0000313" key="1">
    <source>
        <dbReference type="EMBL" id="KAK1676184.1"/>
    </source>
</evidence>
<dbReference type="Proteomes" id="UP001224890">
    <property type="component" value="Unassembled WGS sequence"/>
</dbReference>
<keyword evidence="2" id="KW-1185">Reference proteome</keyword>
<dbReference type="RefSeq" id="XP_060430187.1">
    <property type="nucleotide sequence ID" value="XM_060579390.1"/>
</dbReference>
<dbReference type="EMBL" id="JAHMHR010000018">
    <property type="protein sequence ID" value="KAK1676184.1"/>
    <property type="molecule type" value="Genomic_DNA"/>
</dbReference>
<comment type="caution">
    <text evidence="1">The sequence shown here is derived from an EMBL/GenBank/DDBJ whole genome shotgun (WGS) entry which is preliminary data.</text>
</comment>
<proteinExistence type="predicted"/>
<accession>A0AAJ0AMV7</accession>
<dbReference type="GeneID" id="85463916"/>
<evidence type="ECO:0000313" key="2">
    <source>
        <dbReference type="Proteomes" id="UP001224890"/>
    </source>
</evidence>
<protein>
    <submittedName>
        <fullName evidence="1">Uncharacterized protein</fullName>
    </submittedName>
</protein>
<reference evidence="1" key="1">
    <citation type="submission" date="2021-06" db="EMBL/GenBank/DDBJ databases">
        <title>Comparative genomics, transcriptomics and evolutionary studies reveal genomic signatures of adaptation to plant cell wall in hemibiotrophic fungi.</title>
        <authorList>
            <consortium name="DOE Joint Genome Institute"/>
            <person name="Baroncelli R."/>
            <person name="Diaz J.F."/>
            <person name="Benocci T."/>
            <person name="Peng M."/>
            <person name="Battaglia E."/>
            <person name="Haridas S."/>
            <person name="Andreopoulos W."/>
            <person name="Labutti K."/>
            <person name="Pangilinan J."/>
            <person name="Floch G.L."/>
            <person name="Makela M.R."/>
            <person name="Henrissat B."/>
            <person name="Grigoriev I.V."/>
            <person name="Crouch J.A."/>
            <person name="De Vries R.P."/>
            <person name="Sukno S.A."/>
            <person name="Thon M.R."/>
        </authorList>
    </citation>
    <scope>NUCLEOTIDE SEQUENCE</scope>
    <source>
        <strain evidence="1">CBS 193.32</strain>
    </source>
</reference>
<gene>
    <name evidence="1" type="ORF">BDP55DRAFT_728035</name>
</gene>
<sequence length="232" mass="26033">MHGLFVPKHIQSNPDLRRPVADEEIGLEALEPYQDQLDHQIWSAPKMSVRAPWPEMATTYACLRPGMTWSCGTQTSQEPEAVPSTAHDRNILDATKHYKAFIKKIRQRQNAGLIDKSVTLGPDGRLTWPGLGNEAGTLRKLPDKINIQRLIAEYDGADADRMPESDRRVLHRLFEADLADGKHVAKCARKLKSLINIDDVELGETQVREAFEQCLGPMLFEKTRIGDKVASA</sequence>
<name>A0AAJ0AMV7_9PEZI</name>
<dbReference type="AlphaFoldDB" id="A0AAJ0AMV7"/>